<reference evidence="4" key="1">
    <citation type="submission" date="2017-11" db="EMBL/GenBank/DDBJ databases">
        <title>Otitis media/interna in a cat caused by the recently described species Corynebacterium provencense.</title>
        <authorList>
            <person name="Kittl S."/>
            <person name="Brodard I."/>
            <person name="Rychener L."/>
            <person name="Jores J."/>
            <person name="Roosje P."/>
            <person name="Gobeli Brawand S."/>
        </authorList>
    </citation>
    <scope>NUCLEOTIDE SEQUENCE [LARGE SCALE GENOMIC DNA]</scope>
    <source>
        <strain evidence="4">17KM38</strain>
    </source>
</reference>
<dbReference type="KEGG" id="cpre:Csp1_23390"/>
<dbReference type="RefSeq" id="WP_110482132.1">
    <property type="nucleotide sequence ID" value="NZ_CP024988.1"/>
</dbReference>
<dbReference type="Proteomes" id="UP000247696">
    <property type="component" value="Chromosome"/>
</dbReference>
<dbReference type="Gene3D" id="3.40.190.10">
    <property type="entry name" value="Periplasmic binding protein-like II"/>
    <property type="match status" value="2"/>
</dbReference>
<feature type="signal peptide" evidence="1">
    <location>
        <begin position="1"/>
        <end position="24"/>
    </location>
</feature>
<accession>A0A2Z3YRZ0</accession>
<evidence type="ECO:0000313" key="3">
    <source>
        <dbReference type="EMBL" id="AWT27089.1"/>
    </source>
</evidence>
<dbReference type="InterPro" id="IPR015168">
    <property type="entry name" value="SsuA/THI5"/>
</dbReference>
<protein>
    <submittedName>
        <fullName evidence="3">Formylaminopyrimidine-binding protein</fullName>
    </submittedName>
</protein>
<dbReference type="SUPFAM" id="SSF53850">
    <property type="entry name" value="Periplasmic binding protein-like II"/>
    <property type="match status" value="1"/>
</dbReference>
<keyword evidence="1" id="KW-0732">Signal</keyword>
<dbReference type="EMBL" id="CP024988">
    <property type="protein sequence ID" value="AWT27089.1"/>
    <property type="molecule type" value="Genomic_DNA"/>
</dbReference>
<dbReference type="STRING" id="1737425.GCA_900049755_01528"/>
<evidence type="ECO:0000256" key="1">
    <source>
        <dbReference type="SAM" id="SignalP"/>
    </source>
</evidence>
<proteinExistence type="predicted"/>
<name>A0A2Z3YRZ0_9CORY</name>
<dbReference type="Pfam" id="PF09084">
    <property type="entry name" value="NMT1"/>
    <property type="match status" value="1"/>
</dbReference>
<feature type="domain" description="SsuA/THI5-like" evidence="2">
    <location>
        <begin position="50"/>
        <end position="261"/>
    </location>
</feature>
<evidence type="ECO:0000259" key="2">
    <source>
        <dbReference type="Pfam" id="PF09084"/>
    </source>
</evidence>
<dbReference type="PANTHER" id="PTHR31528">
    <property type="entry name" value="4-AMINO-5-HYDROXYMETHYL-2-METHYLPYRIMIDINE PHOSPHATE SYNTHASE THI11-RELATED"/>
    <property type="match status" value="1"/>
</dbReference>
<gene>
    <name evidence="3" type="primary">thiY</name>
    <name evidence="3" type="ORF">Csp1_23390</name>
</gene>
<organism evidence="3 4">
    <name type="scientific">Corynebacterium provencense</name>
    <dbReference type="NCBI Taxonomy" id="1737425"/>
    <lineage>
        <taxon>Bacteria</taxon>
        <taxon>Bacillati</taxon>
        <taxon>Actinomycetota</taxon>
        <taxon>Actinomycetes</taxon>
        <taxon>Mycobacteriales</taxon>
        <taxon>Corynebacteriaceae</taxon>
        <taxon>Corynebacterium</taxon>
    </lineage>
</organism>
<dbReference type="PANTHER" id="PTHR31528:SF3">
    <property type="entry name" value="THIAMINE BIOSYNTHESIS PROTEIN HI_0357-RELATED"/>
    <property type="match status" value="1"/>
</dbReference>
<sequence length="356" mass="36303">MTTRFTTSASAVLVAACTALSACSTDGDSASSGDGAGTDQVSVLLDWNPNPDHLAMYTADHTGAYADHGVDPEFIVPGNTADAAKEVSLGHADLAVSYETDTILAAAQGLDVVSVGALIPTPLNSLITKKSSGITTAKDLAGRKVAGSGVPSQEPSMRFIAEKAGIDPDSIEMPNVQQNLNQALLSDQVDAIFGAYPNIEGVELAEQTEITVLSAGDLGLPDSAELVLIANPTRLTQDADYAQRVRGFLAGTADGQTTALGDSATAVDALTPQTEGAYDPALLKKMVDATVDILRRGGSGSGAAAGAASADFGVQDPATWSAYADWMRKNGLLDAAAGQDAGIDGASVTTNDYLPK</sequence>
<dbReference type="OrthoDB" id="5348911at2"/>
<dbReference type="InterPro" id="IPR027939">
    <property type="entry name" value="NMT1/THI5"/>
</dbReference>
<evidence type="ECO:0000313" key="4">
    <source>
        <dbReference type="Proteomes" id="UP000247696"/>
    </source>
</evidence>
<dbReference type="PROSITE" id="PS51257">
    <property type="entry name" value="PROKAR_LIPOPROTEIN"/>
    <property type="match status" value="1"/>
</dbReference>
<dbReference type="GO" id="GO:0009228">
    <property type="term" value="P:thiamine biosynthetic process"/>
    <property type="evidence" value="ECO:0007669"/>
    <property type="project" value="InterPro"/>
</dbReference>
<dbReference type="AlphaFoldDB" id="A0A2Z3YRZ0"/>
<feature type="chain" id="PRO_5039340567" evidence="1">
    <location>
        <begin position="25"/>
        <end position="356"/>
    </location>
</feature>
<keyword evidence="4" id="KW-1185">Reference proteome</keyword>